<dbReference type="InterPro" id="IPR000182">
    <property type="entry name" value="GNAT_dom"/>
</dbReference>
<dbReference type="InterPro" id="IPR016181">
    <property type="entry name" value="Acyl_CoA_acyltransferase"/>
</dbReference>
<name>A0A4R5N9K8_9LACO</name>
<dbReference type="Pfam" id="PF00583">
    <property type="entry name" value="Acetyltransf_1"/>
    <property type="match status" value="1"/>
</dbReference>
<feature type="domain" description="N-acetyltransferase" evidence="1">
    <location>
        <begin position="2"/>
        <end position="166"/>
    </location>
</feature>
<dbReference type="GO" id="GO:0016747">
    <property type="term" value="F:acyltransferase activity, transferring groups other than amino-acyl groups"/>
    <property type="evidence" value="ECO:0007669"/>
    <property type="project" value="InterPro"/>
</dbReference>
<dbReference type="Proteomes" id="UP000295681">
    <property type="component" value="Unassembled WGS sequence"/>
</dbReference>
<evidence type="ECO:0000313" key="3">
    <source>
        <dbReference type="Proteomes" id="UP000295681"/>
    </source>
</evidence>
<proteinExistence type="predicted"/>
<dbReference type="STRING" id="907931.GCA_000165675_01242"/>
<sequence>MLEVATLTPQYNAYWQQLYEEAFPAIERFEFETLQQLARQHEGLNLGIILDGARPVGLVVYQLNTQNVHQAFILFFAVDPNLRGEGLGAQALSCFKSMFPDGFVLECEYLDETADNYEQRQKRYRFYQKNGILESGYTATIPAGVFYVLRSSEHITIADYLSMARPIFSELEVDINR</sequence>
<accession>A0A4R5N9K8</accession>
<gene>
    <name evidence="2" type="ORF">C5L23_000703</name>
</gene>
<protein>
    <recommendedName>
        <fullName evidence="1">N-acetyltransferase domain-containing protein</fullName>
    </recommendedName>
</protein>
<dbReference type="CDD" id="cd04301">
    <property type="entry name" value="NAT_SF"/>
    <property type="match status" value="1"/>
</dbReference>
<dbReference type="PROSITE" id="PS51186">
    <property type="entry name" value="GNAT"/>
    <property type="match status" value="1"/>
</dbReference>
<keyword evidence="3" id="KW-1185">Reference proteome</keyword>
<evidence type="ECO:0000259" key="1">
    <source>
        <dbReference type="PROSITE" id="PS51186"/>
    </source>
</evidence>
<evidence type="ECO:0000313" key="2">
    <source>
        <dbReference type="EMBL" id="TDG68784.1"/>
    </source>
</evidence>
<dbReference type="EMBL" id="PUFI01000009">
    <property type="protein sequence ID" value="TDG68784.1"/>
    <property type="molecule type" value="Genomic_DNA"/>
</dbReference>
<dbReference type="RefSeq" id="WP_133264272.1">
    <property type="nucleotide sequence ID" value="NZ_JAGYGP010000002.1"/>
</dbReference>
<comment type="caution">
    <text evidence="2">The sequence shown here is derived from an EMBL/GenBank/DDBJ whole genome shotgun (WGS) entry which is preliminary data.</text>
</comment>
<dbReference type="AlphaFoldDB" id="A0A4R5N9K8"/>
<dbReference type="SUPFAM" id="SSF55729">
    <property type="entry name" value="Acyl-CoA N-acyltransferases (Nat)"/>
    <property type="match status" value="1"/>
</dbReference>
<reference evidence="2 3" key="1">
    <citation type="journal article" date="2019" name="Appl. Microbiol. Biotechnol.">
        <title>Uncovering carbohydrate metabolism through a genotype-phenotype association study of 56 lactic acid bacteria genomes.</title>
        <authorList>
            <person name="Buron-Moles G."/>
            <person name="Chailyan A."/>
            <person name="Dolejs I."/>
            <person name="Forster J."/>
            <person name="Miks M.H."/>
        </authorList>
    </citation>
    <scope>NUCLEOTIDE SEQUENCE [LARGE SCALE GENOMIC DNA]</scope>
    <source>
        <strain evidence="2 3">ATCC 700006</strain>
    </source>
</reference>
<dbReference type="Gene3D" id="3.40.630.30">
    <property type="match status" value="1"/>
</dbReference>
<organism evidence="2 3">
    <name type="scientific">Leuconostoc fallax</name>
    <dbReference type="NCBI Taxonomy" id="1251"/>
    <lineage>
        <taxon>Bacteria</taxon>
        <taxon>Bacillati</taxon>
        <taxon>Bacillota</taxon>
        <taxon>Bacilli</taxon>
        <taxon>Lactobacillales</taxon>
        <taxon>Lactobacillaceae</taxon>
        <taxon>Leuconostoc</taxon>
    </lineage>
</organism>